<evidence type="ECO:0000313" key="23">
    <source>
        <dbReference type="Proteomes" id="UP000886687"/>
    </source>
</evidence>
<evidence type="ECO:0000256" key="9">
    <source>
        <dbReference type="ARBA" id="ARBA00022777"/>
    </source>
</evidence>
<dbReference type="Pfam" id="PF01627">
    <property type="entry name" value="Hpt"/>
    <property type="match status" value="1"/>
</dbReference>
<dbReference type="Pfam" id="PF00497">
    <property type="entry name" value="SBP_bac_3"/>
    <property type="match status" value="2"/>
</dbReference>
<dbReference type="InterPro" id="IPR011006">
    <property type="entry name" value="CheY-like_superfamily"/>
</dbReference>
<dbReference type="Gene3D" id="3.30.565.10">
    <property type="entry name" value="Histidine kinase-like ATPase, C-terminal domain"/>
    <property type="match status" value="1"/>
</dbReference>
<keyword evidence="9" id="KW-0418">Kinase</keyword>
<dbReference type="PRINTS" id="PR00344">
    <property type="entry name" value="BCTRLSENSOR"/>
</dbReference>
<feature type="domain" description="Histidine kinase" evidence="19">
    <location>
        <begin position="700"/>
        <end position="921"/>
    </location>
</feature>
<dbReference type="SUPFAM" id="SSF53850">
    <property type="entry name" value="Periplasmic binding protein-like II"/>
    <property type="match status" value="2"/>
</dbReference>
<organism evidence="22 23">
    <name type="scientific">Candidatus Thiodiazotropha lotti</name>
    <dbReference type="NCBI Taxonomy" id="2792787"/>
    <lineage>
        <taxon>Bacteria</taxon>
        <taxon>Pseudomonadati</taxon>
        <taxon>Pseudomonadota</taxon>
        <taxon>Gammaproteobacteria</taxon>
        <taxon>Chromatiales</taxon>
        <taxon>Sedimenticolaceae</taxon>
        <taxon>Candidatus Thiodiazotropha</taxon>
    </lineage>
</organism>
<dbReference type="SMART" id="SM00448">
    <property type="entry name" value="REC"/>
    <property type="match status" value="2"/>
</dbReference>
<dbReference type="Pfam" id="PF00512">
    <property type="entry name" value="HisKA"/>
    <property type="match status" value="1"/>
</dbReference>
<evidence type="ECO:0000259" key="21">
    <source>
        <dbReference type="PROSITE" id="PS50894"/>
    </source>
</evidence>
<evidence type="ECO:0000256" key="11">
    <source>
        <dbReference type="ARBA" id="ARBA00022989"/>
    </source>
</evidence>
<dbReference type="EMBL" id="JAEPDI010000012">
    <property type="protein sequence ID" value="MCG7940230.1"/>
    <property type="molecule type" value="Genomic_DNA"/>
</dbReference>
<dbReference type="SUPFAM" id="SSF55874">
    <property type="entry name" value="ATPase domain of HSP90 chaperone/DNA topoisomerase II/histidine kinase"/>
    <property type="match status" value="1"/>
</dbReference>
<keyword evidence="5 17" id="KW-0597">Phosphoprotein</keyword>
<dbReference type="CDD" id="cd01007">
    <property type="entry name" value="PBP2_BvgS_HisK_like"/>
    <property type="match status" value="2"/>
</dbReference>
<feature type="domain" description="Response regulatory" evidence="20">
    <location>
        <begin position="940"/>
        <end position="1058"/>
    </location>
</feature>
<dbReference type="CDD" id="cd00082">
    <property type="entry name" value="HisKA"/>
    <property type="match status" value="1"/>
</dbReference>
<dbReference type="SMART" id="SM00387">
    <property type="entry name" value="HATPase_c"/>
    <property type="match status" value="1"/>
</dbReference>
<dbReference type="CDD" id="cd16922">
    <property type="entry name" value="HATPase_EvgS-ArcB-TorS-like"/>
    <property type="match status" value="1"/>
</dbReference>
<keyword evidence="13 18" id="KW-0472">Membrane</keyword>
<evidence type="ECO:0000256" key="10">
    <source>
        <dbReference type="ARBA" id="ARBA00022840"/>
    </source>
</evidence>
<feature type="domain" description="Response regulatory" evidence="20">
    <location>
        <begin position="1078"/>
        <end position="1194"/>
    </location>
</feature>
<dbReference type="InterPro" id="IPR036641">
    <property type="entry name" value="HPT_dom_sf"/>
</dbReference>
<dbReference type="Proteomes" id="UP000886687">
    <property type="component" value="Unassembled WGS sequence"/>
</dbReference>
<dbReference type="Gene3D" id="3.30.450.20">
    <property type="entry name" value="PAS domain"/>
    <property type="match status" value="1"/>
</dbReference>
<evidence type="ECO:0000256" key="5">
    <source>
        <dbReference type="ARBA" id="ARBA00022553"/>
    </source>
</evidence>
<keyword evidence="7 18" id="KW-0812">Transmembrane</keyword>
<dbReference type="FunFam" id="3.30.565.10:FF:000010">
    <property type="entry name" value="Sensor histidine kinase RcsC"/>
    <property type="match status" value="1"/>
</dbReference>
<dbReference type="PROSITE" id="PS50110">
    <property type="entry name" value="RESPONSE_REGULATORY"/>
    <property type="match status" value="2"/>
</dbReference>
<evidence type="ECO:0000256" key="6">
    <source>
        <dbReference type="ARBA" id="ARBA00022679"/>
    </source>
</evidence>
<dbReference type="Gene3D" id="1.10.287.130">
    <property type="match status" value="1"/>
</dbReference>
<keyword evidence="4" id="KW-1003">Cell membrane</keyword>
<evidence type="ECO:0000256" key="18">
    <source>
        <dbReference type="SAM" id="Phobius"/>
    </source>
</evidence>
<evidence type="ECO:0000256" key="14">
    <source>
        <dbReference type="ARBA" id="ARBA00064003"/>
    </source>
</evidence>
<dbReference type="GO" id="GO:0000155">
    <property type="term" value="F:phosphorelay sensor kinase activity"/>
    <property type="evidence" value="ECO:0007669"/>
    <property type="project" value="InterPro"/>
</dbReference>
<dbReference type="InterPro" id="IPR035965">
    <property type="entry name" value="PAS-like_dom_sf"/>
</dbReference>
<evidence type="ECO:0000256" key="8">
    <source>
        <dbReference type="ARBA" id="ARBA00022741"/>
    </source>
</evidence>
<feature type="modified residue" description="4-aspartylphosphate" evidence="17">
    <location>
        <position position="990"/>
    </location>
</feature>
<dbReference type="InterPro" id="IPR036890">
    <property type="entry name" value="HATPase_C_sf"/>
</dbReference>
<dbReference type="Gene3D" id="3.40.50.2300">
    <property type="match status" value="2"/>
</dbReference>
<comment type="catalytic activity">
    <reaction evidence="1">
        <text>ATP + protein L-histidine = ADP + protein N-phospho-L-histidine.</text>
        <dbReference type="EC" id="2.7.13.3"/>
    </reaction>
</comment>
<dbReference type="SMART" id="SM00388">
    <property type="entry name" value="HisKA"/>
    <property type="match status" value="1"/>
</dbReference>
<dbReference type="InterPro" id="IPR005467">
    <property type="entry name" value="His_kinase_dom"/>
</dbReference>
<dbReference type="FunFam" id="1.10.287.130:FF:000002">
    <property type="entry name" value="Two-component osmosensing histidine kinase"/>
    <property type="match status" value="1"/>
</dbReference>
<dbReference type="PROSITE" id="PS50894">
    <property type="entry name" value="HPT"/>
    <property type="match status" value="1"/>
</dbReference>
<dbReference type="Pfam" id="PF02518">
    <property type="entry name" value="HATPase_c"/>
    <property type="match status" value="1"/>
</dbReference>
<evidence type="ECO:0000256" key="13">
    <source>
        <dbReference type="ARBA" id="ARBA00023136"/>
    </source>
</evidence>
<gene>
    <name evidence="22" type="ORF">JAZ04_15470</name>
</gene>
<dbReference type="SMART" id="SM00062">
    <property type="entry name" value="PBPb"/>
    <property type="match status" value="2"/>
</dbReference>
<feature type="domain" description="HPt" evidence="21">
    <location>
        <begin position="1235"/>
        <end position="1336"/>
    </location>
</feature>
<evidence type="ECO:0000256" key="15">
    <source>
        <dbReference type="ARBA" id="ARBA00068150"/>
    </source>
</evidence>
<dbReference type="PANTHER" id="PTHR45339:SF1">
    <property type="entry name" value="HYBRID SIGNAL TRANSDUCTION HISTIDINE KINASE J"/>
    <property type="match status" value="1"/>
</dbReference>
<evidence type="ECO:0000256" key="3">
    <source>
        <dbReference type="ARBA" id="ARBA00012438"/>
    </source>
</evidence>
<comment type="subcellular location">
    <subcellularLocation>
        <location evidence="2">Cell membrane</location>
        <topology evidence="2">Multi-pass membrane protein</topology>
    </subcellularLocation>
</comment>
<dbReference type="NCBIfam" id="TIGR00229">
    <property type="entry name" value="sensory_box"/>
    <property type="match status" value="1"/>
</dbReference>
<evidence type="ECO:0000259" key="20">
    <source>
        <dbReference type="PROSITE" id="PS50110"/>
    </source>
</evidence>
<dbReference type="InterPro" id="IPR003661">
    <property type="entry name" value="HisK_dim/P_dom"/>
</dbReference>
<dbReference type="Gene3D" id="1.20.120.160">
    <property type="entry name" value="HPT domain"/>
    <property type="match status" value="1"/>
</dbReference>
<dbReference type="InterPro" id="IPR001638">
    <property type="entry name" value="Solute-binding_3/MltF_N"/>
</dbReference>
<dbReference type="EC" id="2.7.13.3" evidence="3"/>
<protein>
    <recommendedName>
        <fullName evidence="15">Sensory/regulatory protein RpfC</fullName>
        <ecNumber evidence="3">2.7.13.3</ecNumber>
    </recommendedName>
</protein>
<dbReference type="InterPro" id="IPR003594">
    <property type="entry name" value="HATPase_dom"/>
</dbReference>
<keyword evidence="11 18" id="KW-1133">Transmembrane helix</keyword>
<keyword evidence="12" id="KW-0902">Two-component regulatory system</keyword>
<dbReference type="Gene3D" id="3.40.190.10">
    <property type="entry name" value="Periplasmic binding protein-like II"/>
    <property type="match status" value="4"/>
</dbReference>
<dbReference type="SUPFAM" id="SSF47226">
    <property type="entry name" value="Histidine-containing phosphotransfer domain, HPT domain"/>
    <property type="match status" value="1"/>
</dbReference>
<sequence length="1426" mass="160757">MSRPSFLRSAVATFTAIVSLVYLVSLHAAQPSQQSTDLDLTTEETAWLEAHPIVDIGVDGSWPPIDFMLDDEHRGIAADYLSLISERLGIEFRIHPGPTFKEMLQKVREGELPLAASVVKNEQRERDLYFTEPFFQTHKAIVTRSSRQGLSDIESLRDKVVAVEDGFSTMRQLQELHPEINLLPVLNTQEALQAVSWKKADAYIGTRAVAQWVIQDQQLVNLHFSGDAGIGSSYQRFAINRDVSLKPLVSTMNKALRSITDAERQEILDRWISIPKSPLADKKLLKLTVEQREWLKQIGKLRVGIDTAWDPIEFVDENGVYQGLSSDYVSYFSRVLNLQTEVKKDLTWQEVMDAARNHQLDLLPALVDTPERREFLNFTQPYLDFPFVIFVGDKQPFVNGLEDFIGRKIGVVKGYVAEEYLKQDYPGIELILVPSALDGLKRLALSEIDGYVGNLTVGSHLIRKNGLTNIKVGAPTPYHYQLSVGVRKDWPILVEILDQAIRSMTEKQKNEIQQRWMSIRYDVTVDYTTVWRVIGVALSVVLVFVIWLLRLRRKHQLAKQNEAQLNLIINTVPVAIVVSDTKGVIRISNEQSLLEIEAGDSSIIGMNMAGFYADPADRERVLTALKTKREVRNMRIGIRTLKGNLIEGLLSAIPIRMQDEMMHLGVLVNLTERIRVEKEIKKAMKLQRQANRFKSDFLANMSHEIRTPMNAIIGMTHLALDTDLTEKQFDYLSKIKLSSINLLGILNDILDFSKIEAGKLQIEQSEFRLDSILQNLSSLISIKAEQKGLEFIFKQDLSIPQKLIGDPLRIGQVLINLAQNAIKFTAEGEILLSVELEEQSDSDIRVRFSVKDSGIGIEPEKVERLFEAFVQADASTTRRHGGTGLGLSISNNLVRLMAGEISVKSTPGQGSEFSFAIPLKVARKQKASEFVFKDFMRGMKVLVVEDNDTTREVITKTLESFSFSVTAVSSAKEAYAALQAMNDIRLLIMDWRMPEIDGVQAVEHIRKDLDASHSIPIIMITAYDHQDLLMHTDRLGVESVLIKPISPSTLFDTISEVLFGQTKQTQKRDIKFRRFKGQVLLVEDNVINQQVAQELLEKLGLLVVIVSSGEEALKKIKEVNFDLVFMDLQMPGLDGLETTRRVRNELKNTYVRIIAMTAHAMRGDRERCLAAGMDDYLSKPIDPDRLSSTLLAWLPIDDRPLSDIQPVLGQVHAYDLPETVEGIDLKWGTNRVGGNQRLYVKLLLEFQQRYQDSAIQVSDLLRSNERDTLKRLLHTLQGVSGSIGANRLQEATRTLLDAILDPSDEHQISNLIETFEKQVSIVFDSIQILQNKIDEAQIRDGVIEGASTEDVQQLLERTDTALKQGDVTSSGLLEKLTPMVLAQDSSLTDSVNELKTHVDNYDFDKAVTTLLAIKRRLPAVTDDKQE</sequence>
<dbReference type="SUPFAM" id="SSF52172">
    <property type="entry name" value="CheY-like"/>
    <property type="match status" value="2"/>
</dbReference>
<comment type="subunit">
    <text evidence="14">At low DSF concentrations, interacts with RpfF.</text>
</comment>
<dbReference type="SUPFAM" id="SSF47384">
    <property type="entry name" value="Homodimeric domain of signal transducing histidine kinase"/>
    <property type="match status" value="1"/>
</dbReference>
<evidence type="ECO:0000256" key="1">
    <source>
        <dbReference type="ARBA" id="ARBA00000085"/>
    </source>
</evidence>
<evidence type="ECO:0000256" key="17">
    <source>
        <dbReference type="PROSITE-ProRule" id="PRU00169"/>
    </source>
</evidence>
<accession>A0A9E4K7L7</accession>
<comment type="caution">
    <text evidence="22">The sequence shown here is derived from an EMBL/GenBank/DDBJ whole genome shotgun (WGS) entry which is preliminary data.</text>
</comment>
<keyword evidence="6" id="KW-0808">Transferase</keyword>
<evidence type="ECO:0000256" key="16">
    <source>
        <dbReference type="PROSITE-ProRule" id="PRU00110"/>
    </source>
</evidence>
<dbReference type="GO" id="GO:0005524">
    <property type="term" value="F:ATP binding"/>
    <property type="evidence" value="ECO:0007669"/>
    <property type="project" value="UniProtKB-KW"/>
</dbReference>
<keyword evidence="10" id="KW-0067">ATP-binding</keyword>
<name>A0A9E4K7L7_9GAMM</name>
<dbReference type="CDD" id="cd17546">
    <property type="entry name" value="REC_hyHK_CKI1_RcsC-like"/>
    <property type="match status" value="2"/>
</dbReference>
<keyword evidence="8" id="KW-0547">Nucleotide-binding</keyword>
<feature type="modified residue" description="4-aspartylphosphate" evidence="17">
    <location>
        <position position="1127"/>
    </location>
</feature>
<dbReference type="Pfam" id="PF00072">
    <property type="entry name" value="Response_reg"/>
    <property type="match status" value="2"/>
</dbReference>
<dbReference type="GO" id="GO:0005886">
    <property type="term" value="C:plasma membrane"/>
    <property type="evidence" value="ECO:0007669"/>
    <property type="project" value="UniProtKB-SubCell"/>
</dbReference>
<dbReference type="InterPro" id="IPR008207">
    <property type="entry name" value="Sig_transdc_His_kin_Hpt_dom"/>
</dbReference>
<dbReference type="InterPro" id="IPR036097">
    <property type="entry name" value="HisK_dim/P_sf"/>
</dbReference>
<feature type="transmembrane region" description="Helical" evidence="18">
    <location>
        <begin position="530"/>
        <end position="549"/>
    </location>
</feature>
<dbReference type="SUPFAM" id="SSF55785">
    <property type="entry name" value="PYP-like sensor domain (PAS domain)"/>
    <property type="match status" value="1"/>
</dbReference>
<proteinExistence type="predicted"/>
<evidence type="ECO:0000313" key="22">
    <source>
        <dbReference type="EMBL" id="MCG7940230.1"/>
    </source>
</evidence>
<feature type="modified residue" description="Phosphohistidine" evidence="16">
    <location>
        <position position="1274"/>
    </location>
</feature>
<evidence type="ECO:0000256" key="4">
    <source>
        <dbReference type="ARBA" id="ARBA00022475"/>
    </source>
</evidence>
<reference evidence="22" key="1">
    <citation type="journal article" date="2021" name="Proc. Natl. Acad. Sci. U.S.A.">
        <title>Global biogeography of chemosynthetic symbionts reveals both localized and globally distributed symbiont groups. .</title>
        <authorList>
            <person name="Osvatic J.T."/>
            <person name="Wilkins L.G.E."/>
            <person name="Leibrecht L."/>
            <person name="Leray M."/>
            <person name="Zauner S."/>
            <person name="Polzin J."/>
            <person name="Camacho Y."/>
            <person name="Gros O."/>
            <person name="van Gils J.A."/>
            <person name="Eisen J.A."/>
            <person name="Petersen J.M."/>
            <person name="Yuen B."/>
        </authorList>
    </citation>
    <scope>NUCLEOTIDE SEQUENCE</scope>
    <source>
        <strain evidence="22">MAGL173</strain>
    </source>
</reference>
<dbReference type="PROSITE" id="PS50109">
    <property type="entry name" value="HIS_KIN"/>
    <property type="match status" value="1"/>
</dbReference>
<evidence type="ECO:0000256" key="7">
    <source>
        <dbReference type="ARBA" id="ARBA00022692"/>
    </source>
</evidence>
<dbReference type="InterPro" id="IPR001789">
    <property type="entry name" value="Sig_transdc_resp-reg_receiver"/>
</dbReference>
<evidence type="ECO:0000259" key="19">
    <source>
        <dbReference type="PROSITE" id="PS50109"/>
    </source>
</evidence>
<dbReference type="InterPro" id="IPR004358">
    <property type="entry name" value="Sig_transdc_His_kin-like_C"/>
</dbReference>
<evidence type="ECO:0000256" key="12">
    <source>
        <dbReference type="ARBA" id="ARBA00023012"/>
    </source>
</evidence>
<dbReference type="PANTHER" id="PTHR45339">
    <property type="entry name" value="HYBRID SIGNAL TRANSDUCTION HISTIDINE KINASE J"/>
    <property type="match status" value="1"/>
</dbReference>
<evidence type="ECO:0000256" key="2">
    <source>
        <dbReference type="ARBA" id="ARBA00004651"/>
    </source>
</evidence>
<dbReference type="InterPro" id="IPR000014">
    <property type="entry name" value="PAS"/>
</dbReference>